<dbReference type="EMBL" id="CP061379">
    <property type="protein sequence ID" value="QPF93067.1"/>
    <property type="molecule type" value="Genomic_DNA"/>
</dbReference>
<organism evidence="5 6">
    <name type="scientific">Bradyrhizobium commune</name>
    <dbReference type="NCBI Taxonomy" id="83627"/>
    <lineage>
        <taxon>Bacteria</taxon>
        <taxon>Pseudomonadati</taxon>
        <taxon>Pseudomonadota</taxon>
        <taxon>Alphaproteobacteria</taxon>
        <taxon>Hyphomicrobiales</taxon>
        <taxon>Nitrobacteraceae</taxon>
        <taxon>Bradyrhizobium</taxon>
    </lineage>
</organism>
<dbReference type="InterPro" id="IPR002220">
    <property type="entry name" value="DapA-like"/>
</dbReference>
<dbReference type="PANTHER" id="PTHR12128">
    <property type="entry name" value="DIHYDRODIPICOLINATE SYNTHASE"/>
    <property type="match status" value="1"/>
</dbReference>
<dbReference type="KEGG" id="bcou:IC761_07290"/>
<dbReference type="CDD" id="cd00408">
    <property type="entry name" value="DHDPS-like"/>
    <property type="match status" value="1"/>
</dbReference>
<feature type="binding site" evidence="4">
    <location>
        <position position="210"/>
    </location>
    <ligand>
        <name>pyruvate</name>
        <dbReference type="ChEBI" id="CHEBI:15361"/>
    </ligand>
</feature>
<evidence type="ECO:0000313" key="5">
    <source>
        <dbReference type="EMBL" id="QPF93067.1"/>
    </source>
</evidence>
<dbReference type="SMART" id="SM01130">
    <property type="entry name" value="DHDPS"/>
    <property type="match status" value="1"/>
</dbReference>
<reference evidence="5 6" key="1">
    <citation type="submission" date="2020-09" db="EMBL/GenBank/DDBJ databases">
        <title>Complete genomes of bradyrhizobia occurring on native shrubby legumes in Australia.</title>
        <authorList>
            <person name="Lafay B."/>
        </authorList>
    </citation>
    <scope>NUCLEOTIDE SEQUENCE [LARGE SCALE GENOMIC DNA]</scope>
    <source>
        <strain evidence="5 6">BDV5040</strain>
    </source>
</reference>
<dbReference type="SUPFAM" id="SSF51569">
    <property type="entry name" value="Aldolase"/>
    <property type="match status" value="1"/>
</dbReference>
<accession>A0A7S9D8B6</accession>
<dbReference type="Proteomes" id="UP000594621">
    <property type="component" value="Chromosome"/>
</dbReference>
<dbReference type="Gene3D" id="3.20.20.70">
    <property type="entry name" value="Aldolase class I"/>
    <property type="match status" value="1"/>
</dbReference>
<dbReference type="Pfam" id="PF00701">
    <property type="entry name" value="DHDPS"/>
    <property type="match status" value="1"/>
</dbReference>
<evidence type="ECO:0000256" key="4">
    <source>
        <dbReference type="PIRSR" id="PIRSR001365-2"/>
    </source>
</evidence>
<protein>
    <submittedName>
        <fullName evidence="5">Dihydrodipicolinate synthase family protein</fullName>
    </submittedName>
</protein>
<comment type="similarity">
    <text evidence="2">Belongs to the DapA family.</text>
</comment>
<feature type="active site" description="Schiff-base intermediate with substrate" evidence="3">
    <location>
        <position position="170"/>
    </location>
</feature>
<evidence type="ECO:0000256" key="1">
    <source>
        <dbReference type="ARBA" id="ARBA00023239"/>
    </source>
</evidence>
<evidence type="ECO:0000256" key="2">
    <source>
        <dbReference type="PIRNR" id="PIRNR001365"/>
    </source>
</evidence>
<proteinExistence type="inferred from homology"/>
<dbReference type="AlphaFoldDB" id="A0A7S9D8B6"/>
<evidence type="ECO:0000256" key="3">
    <source>
        <dbReference type="PIRSR" id="PIRSR001365-1"/>
    </source>
</evidence>
<evidence type="ECO:0000313" key="6">
    <source>
        <dbReference type="Proteomes" id="UP000594621"/>
    </source>
</evidence>
<keyword evidence="1 2" id="KW-0456">Lyase</keyword>
<dbReference type="PRINTS" id="PR00146">
    <property type="entry name" value="DHPICSNTHASE"/>
</dbReference>
<dbReference type="RefSeq" id="WP_195802586.1">
    <property type="nucleotide sequence ID" value="NZ_CP061379.1"/>
</dbReference>
<name>A0A7S9D8B6_9BRAD</name>
<gene>
    <name evidence="5" type="ORF">IC761_07290</name>
</gene>
<feature type="active site" description="Proton donor/acceptor" evidence="3">
    <location>
        <position position="140"/>
    </location>
</feature>
<dbReference type="GO" id="GO:0008840">
    <property type="term" value="F:4-hydroxy-tetrahydrodipicolinate synthase activity"/>
    <property type="evidence" value="ECO:0007669"/>
    <property type="project" value="TreeGrafter"/>
</dbReference>
<dbReference type="PANTHER" id="PTHR12128:SF67">
    <property type="entry name" value="BLR3884 PROTEIN"/>
    <property type="match status" value="1"/>
</dbReference>
<dbReference type="PIRSF" id="PIRSF001365">
    <property type="entry name" value="DHDPS"/>
    <property type="match status" value="1"/>
</dbReference>
<sequence>MSKAKKGVYAAAITSIGADGEPDLKRLVNYCRGLIAAGCDGVAPLGTTGEAAALPFLFRQRVPEALAAAGIAPDAVILGAGSPSLGDAIAIGKASLAAGYSNLLVLPPYYTKEPSDEGLYDYYSRIIEALGDSRLHLYLYHIPQVTMVPISHALVARLRDKFGRIIAGIKDSSGNFDSAKSYVGPEDFDVYPSTEAVLTAGLAAGCAGVISGSTNISAALARDVLRASGAEREALQARLTDFRQTIQKFPLIPAVKQVHAWRTGDSGWLRMLPPLRGLSAEQTASLRREMERLGQIGDARDAA</sequence>
<feature type="binding site" evidence="4">
    <location>
        <position position="48"/>
    </location>
    <ligand>
        <name>pyruvate</name>
        <dbReference type="ChEBI" id="CHEBI:15361"/>
    </ligand>
</feature>
<dbReference type="InterPro" id="IPR013785">
    <property type="entry name" value="Aldolase_TIM"/>
</dbReference>
<keyword evidence="6" id="KW-1185">Reference proteome</keyword>